<feature type="domain" description="Maltose/galactoside acetyltransferase" evidence="4">
    <location>
        <begin position="11"/>
        <end position="65"/>
    </location>
</feature>
<dbReference type="GO" id="GO:0008374">
    <property type="term" value="F:O-acyltransferase activity"/>
    <property type="evidence" value="ECO:0007669"/>
    <property type="project" value="TreeGrafter"/>
</dbReference>
<proteinExistence type="inferred from homology"/>
<dbReference type="Proteomes" id="UP000487882">
    <property type="component" value="Unassembled WGS sequence"/>
</dbReference>
<evidence type="ECO:0000259" key="4">
    <source>
        <dbReference type="SMART" id="SM01266"/>
    </source>
</evidence>
<evidence type="ECO:0000256" key="3">
    <source>
        <dbReference type="ARBA" id="ARBA00023315"/>
    </source>
</evidence>
<comment type="caution">
    <text evidence="5">The sequence shown here is derived from an EMBL/GenBank/DDBJ whole genome shotgun (WGS) entry which is preliminary data.</text>
</comment>
<dbReference type="GO" id="GO:0016407">
    <property type="term" value="F:acetyltransferase activity"/>
    <property type="evidence" value="ECO:0007669"/>
    <property type="project" value="InterPro"/>
</dbReference>
<dbReference type="InterPro" id="IPR051159">
    <property type="entry name" value="Hexapeptide_acetyltransf"/>
</dbReference>
<accession>A0A7K1J2N5</accession>
<dbReference type="Pfam" id="PF12464">
    <property type="entry name" value="Mac"/>
    <property type="match status" value="1"/>
</dbReference>
<keyword evidence="2 5" id="KW-0808">Transferase</keyword>
<dbReference type="PANTHER" id="PTHR23416:SF23">
    <property type="entry name" value="ACETYLTRANSFERASE C18B11.09C-RELATED"/>
    <property type="match status" value="1"/>
</dbReference>
<dbReference type="InterPro" id="IPR011004">
    <property type="entry name" value="Trimer_LpxA-like_sf"/>
</dbReference>
<dbReference type="Pfam" id="PF00132">
    <property type="entry name" value="Hexapep"/>
    <property type="match status" value="1"/>
</dbReference>
<evidence type="ECO:0000256" key="1">
    <source>
        <dbReference type="ARBA" id="ARBA00007274"/>
    </source>
</evidence>
<dbReference type="PANTHER" id="PTHR23416">
    <property type="entry name" value="SIALIC ACID SYNTHASE-RELATED"/>
    <property type="match status" value="1"/>
</dbReference>
<organism evidence="5 6">
    <name type="scientific">Bifidobacterium canis</name>
    <dbReference type="NCBI Taxonomy" id="2610880"/>
    <lineage>
        <taxon>Bacteria</taxon>
        <taxon>Bacillati</taxon>
        <taxon>Actinomycetota</taxon>
        <taxon>Actinomycetes</taxon>
        <taxon>Bifidobacteriales</taxon>
        <taxon>Bifidobacteriaceae</taxon>
        <taxon>Bifidobacterium</taxon>
    </lineage>
</organism>
<dbReference type="Gene3D" id="2.160.10.10">
    <property type="entry name" value="Hexapeptide repeat proteins"/>
    <property type="match status" value="1"/>
</dbReference>
<reference evidence="5 6" key="1">
    <citation type="submission" date="2019-09" db="EMBL/GenBank/DDBJ databases">
        <title>Bifidobacterium canis sp. nov., isolated from the digestive tract of German Shepherd dog puppy.</title>
        <authorList>
            <person name="Bunesova V."/>
        </authorList>
    </citation>
    <scope>NUCLEOTIDE SEQUENCE [LARGE SCALE GENOMIC DNA]</scope>
    <source>
        <strain evidence="5 6">GSD1FS</strain>
    </source>
</reference>
<evidence type="ECO:0000313" key="5">
    <source>
        <dbReference type="EMBL" id="MUH58820.1"/>
    </source>
</evidence>
<dbReference type="AlphaFoldDB" id="A0A7K1J2N5"/>
<keyword evidence="3" id="KW-0012">Acyltransferase</keyword>
<evidence type="ECO:0000313" key="6">
    <source>
        <dbReference type="Proteomes" id="UP000487882"/>
    </source>
</evidence>
<name>A0A7K1J2N5_9BIFI</name>
<comment type="similarity">
    <text evidence="1">Belongs to the transferase hexapeptide repeat family.</text>
</comment>
<dbReference type="CDD" id="cd03357">
    <property type="entry name" value="LbH_MAT_GAT"/>
    <property type="match status" value="1"/>
</dbReference>
<dbReference type="RefSeq" id="WP_196424981.1">
    <property type="nucleotide sequence ID" value="NZ_WNLP01000001.1"/>
</dbReference>
<gene>
    <name evidence="5" type="ORF">GSD1FS_0112</name>
</gene>
<dbReference type="SUPFAM" id="SSF51161">
    <property type="entry name" value="Trimeric LpxA-like enzymes"/>
    <property type="match status" value="1"/>
</dbReference>
<dbReference type="SMART" id="SM01266">
    <property type="entry name" value="Mac"/>
    <property type="match status" value="1"/>
</dbReference>
<dbReference type="EMBL" id="WNLP01000001">
    <property type="protein sequence ID" value="MUH58820.1"/>
    <property type="molecule type" value="Genomic_DNA"/>
</dbReference>
<dbReference type="InterPro" id="IPR001451">
    <property type="entry name" value="Hexapep"/>
</dbReference>
<protein>
    <submittedName>
        <fullName evidence="5">Acetyltransferase</fullName>
    </submittedName>
</protein>
<evidence type="ECO:0000256" key="2">
    <source>
        <dbReference type="ARBA" id="ARBA00022679"/>
    </source>
</evidence>
<sequence length="197" mass="20962">MADDAARMSEVEKLDAGLEYDFWDPEVDARKLHAVEGCQKLNAIPVQQSAEREAAVRELFGSAGANVTVLPTFNCDNGRNIHVGENFLANYNVTILDIAPVNIGDYVMIGPNTLIVTVNHPLSPMGRRKHLGIAKPVTIGDDVWIGGGCTILPGVTIGNNVVVAAGAVVTKDVPSNCVVAGVPAKVIRQLEDDVPNR</sequence>
<keyword evidence="6" id="KW-1185">Reference proteome</keyword>
<dbReference type="InterPro" id="IPR024688">
    <property type="entry name" value="Mac_dom"/>
</dbReference>
<dbReference type="FunFam" id="2.160.10.10:FF:000025">
    <property type="entry name" value="Hexapeptide-repeat containing-acetyltransferase"/>
    <property type="match status" value="1"/>
</dbReference>